<organism evidence="6 7">
    <name type="scientific">Coemansia javaensis</name>
    <dbReference type="NCBI Taxonomy" id="2761396"/>
    <lineage>
        <taxon>Eukaryota</taxon>
        <taxon>Fungi</taxon>
        <taxon>Fungi incertae sedis</taxon>
        <taxon>Zoopagomycota</taxon>
        <taxon>Kickxellomycotina</taxon>
        <taxon>Kickxellomycetes</taxon>
        <taxon>Kickxellales</taxon>
        <taxon>Kickxellaceae</taxon>
        <taxon>Coemansia</taxon>
    </lineage>
</organism>
<comment type="similarity">
    <text evidence="4">Belongs to the eukaryotic/archaeal RNase P protein component 4 family.</text>
</comment>
<protein>
    <submittedName>
        <fullName evidence="6">Ribonuclease P protein subunit p21</fullName>
        <ecNumber evidence="6">3.1.26.5</ecNumber>
    </submittedName>
</protein>
<evidence type="ECO:0000313" key="7">
    <source>
        <dbReference type="Proteomes" id="UP001140217"/>
    </source>
</evidence>
<dbReference type="PANTHER" id="PTHR14742:SF0">
    <property type="entry name" value="RIBONUCLEASE P PROTEIN SUBUNIT P21"/>
    <property type="match status" value="1"/>
</dbReference>
<dbReference type="GO" id="GO:0008033">
    <property type="term" value="P:tRNA processing"/>
    <property type="evidence" value="ECO:0007669"/>
    <property type="project" value="UniProtKB-KW"/>
</dbReference>
<keyword evidence="6" id="KW-0378">Hydrolase</keyword>
<dbReference type="Proteomes" id="UP001140217">
    <property type="component" value="Unassembled WGS sequence"/>
</dbReference>
<feature type="region of interest" description="Disordered" evidence="5">
    <location>
        <begin position="42"/>
        <end position="78"/>
    </location>
</feature>
<comment type="caution">
    <text evidence="6">The sequence shown here is derived from an EMBL/GenBank/DDBJ whole genome shotgun (WGS) entry which is preliminary data.</text>
</comment>
<reference evidence="6" key="1">
    <citation type="submission" date="2022-07" db="EMBL/GenBank/DDBJ databases">
        <title>Phylogenomic reconstructions and comparative analyses of Kickxellomycotina fungi.</title>
        <authorList>
            <person name="Reynolds N.K."/>
            <person name="Stajich J.E."/>
            <person name="Barry K."/>
            <person name="Grigoriev I.V."/>
            <person name="Crous P."/>
            <person name="Smith M.E."/>
        </authorList>
    </citation>
    <scope>NUCLEOTIDE SEQUENCE</scope>
    <source>
        <strain evidence="6">NBRC 105414</strain>
    </source>
</reference>
<keyword evidence="2" id="KW-0479">Metal-binding</keyword>
<evidence type="ECO:0000256" key="5">
    <source>
        <dbReference type="SAM" id="MobiDB-lite"/>
    </source>
</evidence>
<dbReference type="PANTHER" id="PTHR14742">
    <property type="entry name" value="RIBONUCLEASE P SUBUNIT P21"/>
    <property type="match status" value="1"/>
</dbReference>
<keyword evidence="7" id="KW-1185">Reference proteome</keyword>
<evidence type="ECO:0000256" key="4">
    <source>
        <dbReference type="ARBA" id="ARBA00038402"/>
    </source>
</evidence>
<dbReference type="AlphaFoldDB" id="A0A9W8H9L8"/>
<name>A0A9W8H9L8_9FUNG</name>
<dbReference type="InterPro" id="IPR007175">
    <property type="entry name" value="Rpr2/Snm1/Rpp21"/>
</dbReference>
<sequence length="176" mass="18501">MGKRAKAPQSGMLPSRELYQRMNFLLQSSQFAASLGARLGARGSSSKAPTAGEDPAAGEAPTAEAAAPAVSAAGHGDNGGERGALLLPAARFYAREMRQIARKAVLRLSPHVKRGICGACSTPLLPGVSCAVRVKGRNRGRRVITTCTYCGAQSRIVMANPDHQLFVDKPEHGTIH</sequence>
<feature type="compositionally biased region" description="Low complexity" evidence="5">
    <location>
        <begin position="42"/>
        <end position="74"/>
    </location>
</feature>
<dbReference type="OrthoDB" id="128536at2759"/>
<dbReference type="Pfam" id="PF04032">
    <property type="entry name" value="Rpr2"/>
    <property type="match status" value="1"/>
</dbReference>
<accession>A0A9W8H9L8</accession>
<dbReference type="EC" id="3.1.26.5" evidence="6"/>
<evidence type="ECO:0000313" key="6">
    <source>
        <dbReference type="EMBL" id="KAJ2777161.1"/>
    </source>
</evidence>
<keyword evidence="1" id="KW-0819">tRNA processing</keyword>
<evidence type="ECO:0000256" key="2">
    <source>
        <dbReference type="ARBA" id="ARBA00022723"/>
    </source>
</evidence>
<keyword evidence="3" id="KW-0862">Zinc</keyword>
<evidence type="ECO:0000256" key="1">
    <source>
        <dbReference type="ARBA" id="ARBA00022694"/>
    </source>
</evidence>
<gene>
    <name evidence="6" type="primary">RPP21</name>
    <name evidence="6" type="ORF">H4R18_005291</name>
</gene>
<dbReference type="GO" id="GO:0005655">
    <property type="term" value="C:nucleolar ribonuclease P complex"/>
    <property type="evidence" value="ECO:0007669"/>
    <property type="project" value="TreeGrafter"/>
</dbReference>
<evidence type="ECO:0000256" key="3">
    <source>
        <dbReference type="ARBA" id="ARBA00022833"/>
    </source>
</evidence>
<dbReference type="Gene3D" id="6.20.50.20">
    <property type="match status" value="1"/>
</dbReference>
<proteinExistence type="inferred from homology"/>
<dbReference type="EMBL" id="JANBUL010000308">
    <property type="protein sequence ID" value="KAJ2777161.1"/>
    <property type="molecule type" value="Genomic_DNA"/>
</dbReference>
<dbReference type="GO" id="GO:0046872">
    <property type="term" value="F:metal ion binding"/>
    <property type="evidence" value="ECO:0007669"/>
    <property type="project" value="UniProtKB-KW"/>
</dbReference>
<dbReference type="GO" id="GO:0004526">
    <property type="term" value="F:ribonuclease P activity"/>
    <property type="evidence" value="ECO:0007669"/>
    <property type="project" value="UniProtKB-EC"/>
</dbReference>